<feature type="compositionally biased region" description="Polar residues" evidence="5">
    <location>
        <begin position="181"/>
        <end position="195"/>
    </location>
</feature>
<keyword evidence="9" id="KW-1185">Reference proteome</keyword>
<dbReference type="PANTHER" id="PTHR16500:SF3">
    <property type="entry name" value="BRCA2-INTERACTING TRANSCRIPTIONAL REPRESSOR EMSY"/>
    <property type="match status" value="1"/>
</dbReference>
<evidence type="ECO:0008006" key="10">
    <source>
        <dbReference type="Google" id="ProtNLM"/>
    </source>
</evidence>
<gene>
    <name evidence="8" type="ORF">pdam_00001272</name>
</gene>
<feature type="region of interest" description="Disordered" evidence="5">
    <location>
        <begin position="1087"/>
        <end position="1107"/>
    </location>
</feature>
<feature type="region of interest" description="Disordered" evidence="5">
    <location>
        <begin position="701"/>
        <end position="729"/>
    </location>
</feature>
<evidence type="ECO:0000256" key="3">
    <source>
        <dbReference type="ARBA" id="ARBA00023242"/>
    </source>
</evidence>
<dbReference type="InterPro" id="IPR001487">
    <property type="entry name" value="Bromodomain"/>
</dbReference>
<feature type="region of interest" description="Disordered" evidence="5">
    <location>
        <begin position="920"/>
        <end position="947"/>
    </location>
</feature>
<feature type="compositionally biased region" description="Polar residues" evidence="5">
    <location>
        <begin position="302"/>
        <end position="323"/>
    </location>
</feature>
<dbReference type="SUPFAM" id="SSF47370">
    <property type="entry name" value="Bromodomain"/>
    <property type="match status" value="1"/>
</dbReference>
<keyword evidence="2 4" id="KW-0103">Bromodomain</keyword>
<protein>
    <recommendedName>
        <fullName evidence="10">Bromo domain-containing protein</fullName>
    </recommendedName>
</protein>
<dbReference type="InterPro" id="IPR036142">
    <property type="entry name" value="ENT_dom-like_sf"/>
</dbReference>
<feature type="domain" description="Bromo" evidence="6">
    <location>
        <begin position="1134"/>
        <end position="1204"/>
    </location>
</feature>
<dbReference type="GO" id="GO:0006355">
    <property type="term" value="P:regulation of DNA-templated transcription"/>
    <property type="evidence" value="ECO:0007669"/>
    <property type="project" value="InterPro"/>
</dbReference>
<feature type="compositionally biased region" description="Low complexity" evidence="5">
    <location>
        <begin position="151"/>
        <end position="180"/>
    </location>
</feature>
<feature type="domain" description="ENT" evidence="7">
    <location>
        <begin position="36"/>
        <end position="120"/>
    </location>
</feature>
<feature type="compositionally biased region" description="Basic and acidic residues" evidence="5">
    <location>
        <begin position="965"/>
        <end position="983"/>
    </location>
</feature>
<dbReference type="InterPro" id="IPR005491">
    <property type="entry name" value="ENT_dom"/>
</dbReference>
<feature type="compositionally biased region" description="Polar residues" evidence="5">
    <location>
        <begin position="569"/>
        <end position="580"/>
    </location>
</feature>
<organism evidence="8 9">
    <name type="scientific">Pocillopora damicornis</name>
    <name type="common">Cauliflower coral</name>
    <name type="synonym">Millepora damicornis</name>
    <dbReference type="NCBI Taxonomy" id="46731"/>
    <lineage>
        <taxon>Eukaryota</taxon>
        <taxon>Metazoa</taxon>
        <taxon>Cnidaria</taxon>
        <taxon>Anthozoa</taxon>
        <taxon>Hexacorallia</taxon>
        <taxon>Scleractinia</taxon>
        <taxon>Astrocoeniina</taxon>
        <taxon>Pocilloporidae</taxon>
        <taxon>Pocillopora</taxon>
    </lineage>
</organism>
<accession>A0A3M6TL72</accession>
<dbReference type="PANTHER" id="PTHR16500">
    <property type="entry name" value="BRCA2-INTERACTING TRANSCRIPTIONAL REPRESSOR EMSY"/>
    <property type="match status" value="1"/>
</dbReference>
<reference evidence="8 9" key="1">
    <citation type="journal article" date="2018" name="Sci. Rep.">
        <title>Comparative analysis of the Pocillopora damicornis genome highlights role of immune system in coral evolution.</title>
        <authorList>
            <person name="Cunning R."/>
            <person name="Bay R.A."/>
            <person name="Gillette P."/>
            <person name="Baker A.C."/>
            <person name="Traylor-Knowles N."/>
        </authorList>
    </citation>
    <scope>NUCLEOTIDE SEQUENCE [LARGE SCALE GENOMIC DNA]</scope>
    <source>
        <strain evidence="8">RSMAS</strain>
        <tissue evidence="8">Whole animal</tissue>
    </source>
</reference>
<dbReference type="Pfam" id="PF03735">
    <property type="entry name" value="ENT"/>
    <property type="match status" value="1"/>
</dbReference>
<dbReference type="InterPro" id="IPR033482">
    <property type="entry name" value="EMSY"/>
</dbReference>
<feature type="region of interest" description="Disordered" evidence="5">
    <location>
        <begin position="302"/>
        <end position="331"/>
    </location>
</feature>
<dbReference type="Proteomes" id="UP000275408">
    <property type="component" value="Unassembled WGS sequence"/>
</dbReference>
<comment type="subcellular location">
    <subcellularLocation>
        <location evidence="1">Nucleus</location>
    </subcellularLocation>
</comment>
<evidence type="ECO:0000259" key="6">
    <source>
        <dbReference type="PROSITE" id="PS50014"/>
    </source>
</evidence>
<sequence length="1248" mass="130869">MADGLLSLIANGSNALFLDFVKEMCAEMMDVSRDEAKRILRRLELEAYSSIISAFRAQGELSRAKKKILQDLGTQLSISTERHRAEVRRAYSDDRLGIVAESIYGAGSCAEWAAEGRRLVPLMPRLVPQTVFSSSATAAANSAAAANAKLPVSSANKAGSSSSASVNTSSSLTSQQNSKTTAAVKQPQTGGTPSNDADAYDDDDGKPKRKRRLSVTSLNKPVTKVTIPTPSLVSKAFTKQTTSVSTMTKSGKSLGPAGTIKAVPRTTNLPASAAQVKLLTKTVAVSQTKTILSYKAMTSTTSSPAKVQTAVTQSSPKTQTKTASGVPPKTVLTSKAPLSTAVKNVSTGASSPVATASPAGLTLKTGLTAAQLAARHKVKPAAARFKPLPGTVKFKSVTPATMGTCSTVTMVTPSPSSQASSTLPVSNTQPVVRVIHVPGTGGVGGSKPVVVMTTGLSKTTVAGVVPGSSSPSSLTKATSQVVTQSTSVNKAVVTTAGTVTSQAPSKTQVSSAVTQSVSSASKTVVMTTLVGGAKRVVLSVPAPLQPGSNIVPSTSSQGLVITKTQGIPLTSSSASHSQPVSKKDAKTSPALATVCPKSSPTQIAPSLTTATVTTQVRSRPLPTILPAPPKPSTVAPTAVSNSGNIRKLPTILPAPVKNVPAVIPTVLVPVATGVTAHTASQLQSSVPIAVNTAVSQGVAASVLPPDKEGEQPSPGVPERQDCGLDSTDQSNATIESQCSDIMENSKTHVAVSSKLAVTNEKNVVTECDNNTSSEDDSLLICSETIDNAGCNIPEVPSAAEFFKNIAESKPVKNPADNGAEEMPQTVEDCQEAAVDPVSLQDGGVSLLDIDGSNVQKVPTKDIETAGNYAKKSMENVTVQRLDDSSGISDLVKDCLPGNIYSESSQVDNEDENSFKFDLESDVQSSLQGVQEDDQNVTGTSAEDGPPVENALQIIASFVESMEGSSFEKHEEVKHTTTNDHQLDDSSGFLSELPSSSQETPILVPSAFTLEEKTKDATEPSPTVSHSGKIIDEGQSLSVLSQSEDDSWDVSDAPIDVLSTSTSSSNSIPESTLELTEKEMKALEAFGSVRTSGRKRKPPSSLDVSPPRQISGWVRGALSLLQKVASYRGQGRRKGDFSAATWFLKPVDPVDAPGYYKVIKTPMDFGTVRVKLESGKYQEYSEFHSDMLLVKSNCLKYNPPGHHVRQDCEEVFRFYEAEYAKMLERWEKCHVSPAKKPRQASKTELPGSM</sequence>
<dbReference type="AlphaFoldDB" id="A0A3M6TL72"/>
<keyword evidence="3" id="KW-0539">Nucleus</keyword>
<dbReference type="Gene3D" id="1.10.1240.40">
    <property type="entry name" value="ENT domain"/>
    <property type="match status" value="1"/>
</dbReference>
<feature type="compositionally biased region" description="Low complexity" evidence="5">
    <location>
        <begin position="985"/>
        <end position="996"/>
    </location>
</feature>
<dbReference type="Pfam" id="PF00439">
    <property type="entry name" value="Bromodomain"/>
    <property type="match status" value="1"/>
</dbReference>
<feature type="region of interest" description="Disordered" evidence="5">
    <location>
        <begin position="964"/>
        <end position="1031"/>
    </location>
</feature>
<feature type="region of interest" description="Disordered" evidence="5">
    <location>
        <begin position="569"/>
        <end position="599"/>
    </location>
</feature>
<dbReference type="GO" id="GO:0005654">
    <property type="term" value="C:nucleoplasm"/>
    <property type="evidence" value="ECO:0007669"/>
    <property type="project" value="TreeGrafter"/>
</dbReference>
<dbReference type="InterPro" id="IPR036427">
    <property type="entry name" value="Bromodomain-like_sf"/>
</dbReference>
<evidence type="ECO:0000256" key="1">
    <source>
        <dbReference type="ARBA" id="ARBA00004123"/>
    </source>
</evidence>
<dbReference type="PRINTS" id="PR00503">
    <property type="entry name" value="BROMODOMAIN"/>
</dbReference>
<dbReference type="PROSITE" id="PS50014">
    <property type="entry name" value="BROMODOMAIN_2"/>
    <property type="match status" value="1"/>
</dbReference>
<evidence type="ECO:0000313" key="8">
    <source>
        <dbReference type="EMBL" id="RMX42106.1"/>
    </source>
</evidence>
<dbReference type="OrthoDB" id="784962at2759"/>
<dbReference type="CDD" id="cd04369">
    <property type="entry name" value="Bromodomain"/>
    <property type="match status" value="1"/>
</dbReference>
<dbReference type="SMART" id="SM01191">
    <property type="entry name" value="ENT"/>
    <property type="match status" value="1"/>
</dbReference>
<evidence type="ECO:0000313" key="9">
    <source>
        <dbReference type="Proteomes" id="UP000275408"/>
    </source>
</evidence>
<dbReference type="SMART" id="SM00297">
    <property type="entry name" value="BROMO"/>
    <property type="match status" value="1"/>
</dbReference>
<evidence type="ECO:0000256" key="2">
    <source>
        <dbReference type="ARBA" id="ARBA00023117"/>
    </source>
</evidence>
<evidence type="ECO:0000259" key="7">
    <source>
        <dbReference type="PROSITE" id="PS51138"/>
    </source>
</evidence>
<comment type="caution">
    <text evidence="8">The sequence shown here is derived from an EMBL/GenBank/DDBJ whole genome shotgun (WGS) entry which is preliminary data.</text>
</comment>
<evidence type="ECO:0000256" key="5">
    <source>
        <dbReference type="SAM" id="MobiDB-lite"/>
    </source>
</evidence>
<name>A0A3M6TL72_POCDA</name>
<dbReference type="EMBL" id="RCHS01003423">
    <property type="protein sequence ID" value="RMX42106.1"/>
    <property type="molecule type" value="Genomic_DNA"/>
</dbReference>
<evidence type="ECO:0000256" key="4">
    <source>
        <dbReference type="PROSITE-ProRule" id="PRU00035"/>
    </source>
</evidence>
<dbReference type="PROSITE" id="PS51138">
    <property type="entry name" value="ENT"/>
    <property type="match status" value="1"/>
</dbReference>
<dbReference type="SUPFAM" id="SSF158639">
    <property type="entry name" value="ENT-like"/>
    <property type="match status" value="1"/>
</dbReference>
<proteinExistence type="predicted"/>
<dbReference type="Gene3D" id="1.20.920.10">
    <property type="entry name" value="Bromodomain-like"/>
    <property type="match status" value="1"/>
</dbReference>
<feature type="region of interest" description="Disordered" evidence="5">
    <location>
        <begin position="151"/>
        <end position="217"/>
    </location>
</feature>
<dbReference type="STRING" id="46731.A0A3M6TL72"/>